<gene>
    <name evidence="1" type="ORF">phiV141_35</name>
</gene>
<dbReference type="Proteomes" id="UP000514515">
    <property type="component" value="Segment"/>
</dbReference>
<dbReference type="EMBL" id="MT227925">
    <property type="protein sequence ID" value="QMP18294.1"/>
    <property type="molecule type" value="Genomic_DNA"/>
</dbReference>
<protein>
    <recommendedName>
        <fullName evidence="3">Tail tubular protein B</fullName>
    </recommendedName>
</protein>
<accession>A0A7D7IS66</accession>
<sequence length="791" mass="88428">MSFDSPLPPPTFGVATVPAVTRPEGFCEQQVNWRNDQQEKLTVRPKFRHLDEVLPEWSDGTPDTIKRHTSFRDGVRQEVVVGVTAATKLVEVFQRTGHGVFTYVSRGVNDDWLGDGLDIGINDIDEVFYIWNKEATMSTYTNLPISPVKWKQAASVNVTSALNYSEGVVVTAYLDGVEIGEATHTVPGVTSGDTSVADTQRATNYVAEQIATKLDMIVDVTAQFKGSNVHVKWTGLDDTKELTLAVSSGRGEGAVVVHNYEITNITSLPKYADVGQIHKVAPDPTSDKGVYYLEATEVAAFTGELSEVVWTECASPVDGTTQFLSYVLVLDNGVLTQVNFKERQVGDDDSNPPLDFANRKIQQIESFQDRLVILAGSKMNISKTKDYEQFWLNSAVGLLVTDPTDVGTSGNNSTLRHTVFHNRDLLIFAEDAQFKVDGTTAITPQTAAMPITTANECNLDVAPVLLGSNVYYANNYGGSGGIRRFEVEADTVVDSSVSITDHIVGYLKGAVTELVSNANQNMLVCRSSQCSPNEFFVFEQQFYGESPIYSWCSWKLREGVVINGIDLFNEVLTVWYDDKHYMSCDLKSGEVYPLRDVCLDQFGEATLTGLELRLPESYQYNGEEAFTILLADETDVAVLAMLEYEYVWDAINSEHVFTINSSWDANKDVYYGFQYEALYEPTRPYERDRDGNVRTTDRLRIAHYFLELSNTYRLTRRIIADWWDIPDEDFTSLTGNSEFISEVKPFTGQWRPQIGMNAADCRVQFINKSPYSATIASISHRSQLYSTKTRR</sequence>
<proteinExistence type="predicted"/>
<evidence type="ECO:0008006" key="3">
    <source>
        <dbReference type="Google" id="ProtNLM"/>
    </source>
</evidence>
<keyword evidence="2" id="KW-1185">Reference proteome</keyword>
<name>A0A7D7IS66_9CAUD</name>
<dbReference type="Pfam" id="PF25675">
    <property type="entry name" value="Phage_nozzle"/>
    <property type="match status" value="1"/>
</dbReference>
<organism evidence="1 2">
    <name type="scientific">Vibrio phage phiV141</name>
    <dbReference type="NCBI Taxonomy" id="2723905"/>
    <lineage>
        <taxon>Viruses</taxon>
        <taxon>Duplodnaviria</taxon>
        <taxon>Heunggongvirae</taxon>
        <taxon>Uroviricota</taxon>
        <taxon>Caudoviricetes</taxon>
        <taxon>Autographivirales</taxon>
        <taxon>Autographivirales incertae sedis</taxon>
        <taxon>Fujianvirus</taxon>
        <taxon>Fujianvirus V141</taxon>
    </lineage>
</organism>
<reference evidence="1 2" key="1">
    <citation type="submission" date="2020-03" db="EMBL/GenBank/DDBJ databases">
        <authorList>
            <person name="Chen G."/>
            <person name="Lin M."/>
            <person name="Fu H."/>
        </authorList>
    </citation>
    <scope>NUCLEOTIDE SEQUENCE [LARGE SCALE GENOMIC DNA]</scope>
</reference>
<evidence type="ECO:0000313" key="1">
    <source>
        <dbReference type="EMBL" id="QMP18294.1"/>
    </source>
</evidence>
<dbReference type="InterPro" id="IPR058003">
    <property type="entry name" value="Phage_gp12"/>
</dbReference>
<evidence type="ECO:0000313" key="2">
    <source>
        <dbReference type="Proteomes" id="UP000514515"/>
    </source>
</evidence>